<dbReference type="PROSITE" id="PS51635">
    <property type="entry name" value="PNPLA"/>
    <property type="match status" value="1"/>
</dbReference>
<dbReference type="PANTHER" id="PTHR32176:SF92">
    <property type="entry name" value="XYLOSE ISOMERASE"/>
    <property type="match status" value="1"/>
</dbReference>
<evidence type="ECO:0000256" key="3">
    <source>
        <dbReference type="PROSITE-ProRule" id="PRU01161"/>
    </source>
</evidence>
<reference evidence="5 6" key="1">
    <citation type="submission" date="2023-06" db="EMBL/GenBank/DDBJ databases">
        <title>Alteromonas sp. ASW11-36 isolated from intertidal sand.</title>
        <authorList>
            <person name="Li Y."/>
        </authorList>
    </citation>
    <scope>NUCLEOTIDE SEQUENCE [LARGE SCALE GENOMIC DNA]</scope>
    <source>
        <strain evidence="5 6">ASW11-36</strain>
    </source>
</reference>
<feature type="short sequence motif" description="GXGXXG" evidence="3">
    <location>
        <begin position="10"/>
        <end position="15"/>
    </location>
</feature>
<feature type="active site" description="Proton acceptor" evidence="3">
    <location>
        <position position="183"/>
    </location>
</feature>
<evidence type="ECO:0000259" key="4">
    <source>
        <dbReference type="PROSITE" id="PS51635"/>
    </source>
</evidence>
<name>A0ABT7ST55_9ALTE</name>
<protein>
    <submittedName>
        <fullName evidence="5">Patatin-like phospholipase family protein</fullName>
    </submittedName>
</protein>
<feature type="active site" description="Nucleophile" evidence="3">
    <location>
        <position position="48"/>
    </location>
</feature>
<gene>
    <name evidence="5" type="ORF">QTP81_01995</name>
</gene>
<comment type="caution">
    <text evidence="5">The sequence shown here is derived from an EMBL/GenBank/DDBJ whole genome shotgun (WGS) entry which is preliminary data.</text>
</comment>
<feature type="short sequence motif" description="GXSXG" evidence="3">
    <location>
        <begin position="46"/>
        <end position="50"/>
    </location>
</feature>
<organism evidence="5 6">
    <name type="scientific">Alteromonas arenosi</name>
    <dbReference type="NCBI Taxonomy" id="3055817"/>
    <lineage>
        <taxon>Bacteria</taxon>
        <taxon>Pseudomonadati</taxon>
        <taxon>Pseudomonadota</taxon>
        <taxon>Gammaproteobacteria</taxon>
        <taxon>Alteromonadales</taxon>
        <taxon>Alteromonadaceae</taxon>
        <taxon>Alteromonas/Salinimonas group</taxon>
        <taxon>Alteromonas</taxon>
    </lineage>
</organism>
<dbReference type="InterPro" id="IPR002641">
    <property type="entry name" value="PNPLA_dom"/>
</dbReference>
<dbReference type="EMBL" id="JAUCBP010000002">
    <property type="protein sequence ID" value="MDM7859376.1"/>
    <property type="molecule type" value="Genomic_DNA"/>
</dbReference>
<comment type="similarity">
    <text evidence="1">Belongs to the patatin family.</text>
</comment>
<dbReference type="Gene3D" id="3.40.1090.10">
    <property type="entry name" value="Cytosolic phospholipase A2 catalytic domain"/>
    <property type="match status" value="1"/>
</dbReference>
<dbReference type="PANTHER" id="PTHR32176">
    <property type="entry name" value="XYLOSE ISOMERASE"/>
    <property type="match status" value="1"/>
</dbReference>
<evidence type="ECO:0000313" key="6">
    <source>
        <dbReference type="Proteomes" id="UP001234343"/>
    </source>
</evidence>
<keyword evidence="6" id="KW-1185">Reference proteome</keyword>
<feature type="domain" description="PNPLA" evidence="4">
    <location>
        <begin position="6"/>
        <end position="196"/>
    </location>
</feature>
<keyword evidence="3" id="KW-0378">Hydrolase</keyword>
<keyword evidence="2 3" id="KW-0443">Lipid metabolism</keyword>
<evidence type="ECO:0000256" key="2">
    <source>
        <dbReference type="ARBA" id="ARBA00023098"/>
    </source>
</evidence>
<dbReference type="Pfam" id="PF01734">
    <property type="entry name" value="Patatin"/>
    <property type="match status" value="1"/>
</dbReference>
<feature type="short sequence motif" description="DGA/G" evidence="3">
    <location>
        <begin position="183"/>
        <end position="185"/>
    </location>
</feature>
<proteinExistence type="inferred from homology"/>
<dbReference type="Proteomes" id="UP001234343">
    <property type="component" value="Unassembled WGS sequence"/>
</dbReference>
<evidence type="ECO:0000313" key="5">
    <source>
        <dbReference type="EMBL" id="MDM7859376.1"/>
    </source>
</evidence>
<dbReference type="CDD" id="cd07199">
    <property type="entry name" value="Pat17_PNPLA8_PNPLA9_like"/>
    <property type="match status" value="1"/>
</dbReference>
<accession>A0ABT7ST55</accession>
<dbReference type="InterPro" id="IPR016035">
    <property type="entry name" value="Acyl_Trfase/lysoPLipase"/>
</dbReference>
<sequence>MSKLILSLDGGGIRGAATTQFVARVESTLFAQHKLTVRDCVDFYAGTSTGSIIALALATTRLSMNDINELYSFENAKAIFAENRGLFEIDGLNAPKYEASGKLKILNRNFGDATLDNVGQDKHVLAVTYGIEKRRPYVLKSTKAVHRSLRAADVADASSAAPTYFPTKSLKFGEHSLEHWLIDGGVIANNPTLCAVAEARRCWQDQAFDQLRVISIGTGFRTRKLNGPESQHWGALQWMTKGSIIDILSDELVVGYQAITLVPNGNYIRVNSNLEKQPGLPLPPDDAMDDISESNIDKLKALGDFWFERYGEDVIALLCNKYQGPSLDRIDPTTGEPIKFA</sequence>
<dbReference type="SUPFAM" id="SSF52151">
    <property type="entry name" value="FabD/lysophospholipase-like"/>
    <property type="match status" value="1"/>
</dbReference>
<dbReference type="RefSeq" id="WP_289363389.1">
    <property type="nucleotide sequence ID" value="NZ_JAUCBP010000002.1"/>
</dbReference>
<keyword evidence="3" id="KW-0442">Lipid degradation</keyword>
<evidence type="ECO:0000256" key="1">
    <source>
        <dbReference type="ARBA" id="ARBA00010240"/>
    </source>
</evidence>